<organism evidence="1 2">
    <name type="scientific">Leptospira interrogans serovar Manilae</name>
    <dbReference type="NCBI Taxonomy" id="214675"/>
    <lineage>
        <taxon>Bacteria</taxon>
        <taxon>Pseudomonadati</taxon>
        <taxon>Spirochaetota</taxon>
        <taxon>Spirochaetia</taxon>
        <taxon>Leptospirales</taxon>
        <taxon>Leptospiraceae</taxon>
        <taxon>Leptospira</taxon>
    </lineage>
</organism>
<dbReference type="EMBL" id="OEJX01000088">
    <property type="protein sequence ID" value="SOR63851.1"/>
    <property type="molecule type" value="Genomic_DNA"/>
</dbReference>
<reference evidence="1 2" key="1">
    <citation type="submission" date="2017-11" db="EMBL/GenBank/DDBJ databases">
        <authorList>
            <person name="Lechat P."/>
        </authorList>
    </citation>
    <scope>NUCLEOTIDE SEQUENCE [LARGE SCALE GENOMIC DNA]</scope>
    <source>
        <strain evidence="1">L495</strain>
    </source>
</reference>
<accession>A0AAQ1SR15</accession>
<dbReference type="Proteomes" id="UP000234460">
    <property type="component" value="Chromosome LMANV2"/>
</dbReference>
<comment type="caution">
    <text evidence="1">The sequence shown here is derived from an EMBL/GenBank/DDBJ whole genome shotgun (WGS) entry which is preliminary data.</text>
</comment>
<proteinExistence type="predicted"/>
<evidence type="ECO:0000313" key="1">
    <source>
        <dbReference type="EMBL" id="SOR63851.1"/>
    </source>
</evidence>
<dbReference type="AlphaFoldDB" id="A0AAQ1SR15"/>
<name>A0AAQ1SR15_LEPIR</name>
<sequence length="95" mass="11238">MIFPIRFNEKNRRKLIFQQSSKKSINKFLKLLVQCYSCEFVEKILVNKKLNTTFDELHIIITFALIISISRSHPLISDSLYEVFSILRFPLAVYP</sequence>
<gene>
    <name evidence="1" type="ORF">LMANV2_90045</name>
</gene>
<evidence type="ECO:0000313" key="2">
    <source>
        <dbReference type="Proteomes" id="UP000234460"/>
    </source>
</evidence>
<protein>
    <submittedName>
        <fullName evidence="1">Uncharacterized protein</fullName>
    </submittedName>
</protein>